<dbReference type="Proteomes" id="UP000028999">
    <property type="component" value="Unassembled WGS sequence"/>
</dbReference>
<evidence type="ECO:0000313" key="2">
    <source>
        <dbReference type="Proteomes" id="UP000028999"/>
    </source>
</evidence>
<proteinExistence type="predicted"/>
<dbReference type="AlphaFoldDB" id="A0A078GHD0"/>
<accession>A0A078GHD0</accession>
<gene>
    <name evidence="1" type="primary">BnaC05g32460D</name>
    <name evidence="1" type="ORF">GSBRNA2T00026888001</name>
</gene>
<protein>
    <submittedName>
        <fullName evidence="1">BnaC05g32460D protein</fullName>
    </submittedName>
</protein>
<dbReference type="EMBL" id="LK032161">
    <property type="protein sequence ID" value="CDY24562.1"/>
    <property type="molecule type" value="Genomic_DNA"/>
</dbReference>
<keyword evidence="2" id="KW-1185">Reference proteome</keyword>
<dbReference type="PaxDb" id="3708-A0A078GHD0"/>
<organism evidence="1 2">
    <name type="scientific">Brassica napus</name>
    <name type="common">Rape</name>
    <dbReference type="NCBI Taxonomy" id="3708"/>
    <lineage>
        <taxon>Eukaryota</taxon>
        <taxon>Viridiplantae</taxon>
        <taxon>Streptophyta</taxon>
        <taxon>Embryophyta</taxon>
        <taxon>Tracheophyta</taxon>
        <taxon>Spermatophyta</taxon>
        <taxon>Magnoliopsida</taxon>
        <taxon>eudicotyledons</taxon>
        <taxon>Gunneridae</taxon>
        <taxon>Pentapetalae</taxon>
        <taxon>rosids</taxon>
        <taxon>malvids</taxon>
        <taxon>Brassicales</taxon>
        <taxon>Brassicaceae</taxon>
        <taxon>Brassiceae</taxon>
        <taxon>Brassica</taxon>
    </lineage>
</organism>
<reference evidence="1 2" key="1">
    <citation type="journal article" date="2014" name="Science">
        <title>Plant genetics. Early allopolyploid evolution in the post-Neolithic Brassica napus oilseed genome.</title>
        <authorList>
            <person name="Chalhoub B."/>
            <person name="Denoeud F."/>
            <person name="Liu S."/>
            <person name="Parkin I.A."/>
            <person name="Tang H."/>
            <person name="Wang X."/>
            <person name="Chiquet J."/>
            <person name="Belcram H."/>
            <person name="Tong C."/>
            <person name="Samans B."/>
            <person name="Correa M."/>
            <person name="Da Silva C."/>
            <person name="Just J."/>
            <person name="Falentin C."/>
            <person name="Koh C.S."/>
            <person name="Le Clainche I."/>
            <person name="Bernard M."/>
            <person name="Bento P."/>
            <person name="Noel B."/>
            <person name="Labadie K."/>
            <person name="Alberti A."/>
            <person name="Charles M."/>
            <person name="Arnaud D."/>
            <person name="Guo H."/>
            <person name="Daviaud C."/>
            <person name="Alamery S."/>
            <person name="Jabbari K."/>
            <person name="Zhao M."/>
            <person name="Edger P.P."/>
            <person name="Chelaifa H."/>
            <person name="Tack D."/>
            <person name="Lassalle G."/>
            <person name="Mestiri I."/>
            <person name="Schnel N."/>
            <person name="Le Paslier M.C."/>
            <person name="Fan G."/>
            <person name="Renault V."/>
            <person name="Bayer P.E."/>
            <person name="Golicz A.A."/>
            <person name="Manoli S."/>
            <person name="Lee T.H."/>
            <person name="Thi V.H."/>
            <person name="Chalabi S."/>
            <person name="Hu Q."/>
            <person name="Fan C."/>
            <person name="Tollenaere R."/>
            <person name="Lu Y."/>
            <person name="Battail C."/>
            <person name="Shen J."/>
            <person name="Sidebottom C.H."/>
            <person name="Wang X."/>
            <person name="Canaguier A."/>
            <person name="Chauveau A."/>
            <person name="Berard A."/>
            <person name="Deniot G."/>
            <person name="Guan M."/>
            <person name="Liu Z."/>
            <person name="Sun F."/>
            <person name="Lim Y.P."/>
            <person name="Lyons E."/>
            <person name="Town C.D."/>
            <person name="Bancroft I."/>
            <person name="Wang X."/>
            <person name="Meng J."/>
            <person name="Ma J."/>
            <person name="Pires J.C."/>
            <person name="King G.J."/>
            <person name="Brunel D."/>
            <person name="Delourme R."/>
            <person name="Renard M."/>
            <person name="Aury J.M."/>
            <person name="Adams K.L."/>
            <person name="Batley J."/>
            <person name="Snowdon R.J."/>
            <person name="Tost J."/>
            <person name="Edwards D."/>
            <person name="Zhou Y."/>
            <person name="Hua W."/>
            <person name="Sharpe A.G."/>
            <person name="Paterson A.H."/>
            <person name="Guan C."/>
            <person name="Wincker P."/>
        </authorList>
    </citation>
    <scope>NUCLEOTIDE SEQUENCE [LARGE SCALE GENOMIC DNA]</scope>
    <source>
        <strain evidence="2">cv. Darmor-bzh</strain>
    </source>
</reference>
<dbReference type="Gramene" id="CDY24562">
    <property type="protein sequence ID" value="CDY24562"/>
    <property type="gene ID" value="GSBRNA2T00026888001"/>
</dbReference>
<sequence length="30" mass="3334">MYVGEFTHVTTFLKGNCGTVFLNAVIKETL</sequence>
<name>A0A078GHD0_BRANA</name>
<evidence type="ECO:0000313" key="1">
    <source>
        <dbReference type="EMBL" id="CDY24562.1"/>
    </source>
</evidence>